<name>A0A7V2WTY0_LEUMU</name>
<reference evidence="3" key="1">
    <citation type="journal article" date="2020" name="mSystems">
        <title>Genome- and Community-Level Interaction Insights into Carbon Utilization and Element Cycling Functions of Hydrothermarchaeota in Hydrothermal Sediment.</title>
        <authorList>
            <person name="Zhou Z."/>
            <person name="Liu Y."/>
            <person name="Xu W."/>
            <person name="Pan J."/>
            <person name="Luo Z.H."/>
            <person name="Li M."/>
        </authorList>
    </citation>
    <scope>NUCLEOTIDE SEQUENCE [LARGE SCALE GENOMIC DNA]</scope>
    <source>
        <strain evidence="3">HyVt-493</strain>
    </source>
</reference>
<feature type="chain" id="PRO_5031110110" evidence="2">
    <location>
        <begin position="24"/>
        <end position="427"/>
    </location>
</feature>
<keyword evidence="2" id="KW-0732">Signal</keyword>
<evidence type="ECO:0000313" key="3">
    <source>
        <dbReference type="EMBL" id="HFC91189.1"/>
    </source>
</evidence>
<proteinExistence type="predicted"/>
<dbReference type="Proteomes" id="UP000885750">
    <property type="component" value="Unassembled WGS sequence"/>
</dbReference>
<gene>
    <name evidence="3" type="ORF">ENJ51_00080</name>
</gene>
<comment type="caution">
    <text evidence="3">The sequence shown here is derived from an EMBL/GenBank/DDBJ whole genome shotgun (WGS) entry which is preliminary data.</text>
</comment>
<sequence>MIKIKLAILLIISSLLSVQTSYADWQDTLNNAWQNTKEVGGSAYEKSKEYTHDALDKSKNYYDGLMTEPASASVTPDLIQQQKKEHIQLIWKDILNNLDQALNINTQIDQAPESRFFGADKKSLAEDQVDVFAVIESLLSNPDISKNRDNIEALKEKIDNKKNSISRYLERRVVADNDERADYDHKIEKLRGDIDELSRRIDNQKDILKKRFNASGLLLSDAQVDVLLSRVDADDIIKMSLVYDVLKDITAQLMGLTKETHENIDQARKYYGMHVVLLKLVINMQDNYVKKLDEDYLPKIEMISMETRRINEESTHLLATETQRNRKALLHKNLKAQQLTLKVAKLYAEQLNQQKAKVIKARRLIQNDYKVAKNTYDTVKISADLIQLMKTNRASFNALMNIQIPEIVPFENLAMQRKFEELSLMIK</sequence>
<feature type="signal peptide" evidence="2">
    <location>
        <begin position="1"/>
        <end position="23"/>
    </location>
</feature>
<dbReference type="EMBL" id="DRMS01000002">
    <property type="protein sequence ID" value="HFC91189.1"/>
    <property type="molecule type" value="Genomic_DNA"/>
</dbReference>
<accession>A0A7V2WTY0</accession>
<evidence type="ECO:0000256" key="2">
    <source>
        <dbReference type="SAM" id="SignalP"/>
    </source>
</evidence>
<feature type="coiled-coil region" evidence="1">
    <location>
        <begin position="144"/>
        <end position="207"/>
    </location>
</feature>
<protein>
    <submittedName>
        <fullName evidence="3">Uncharacterized protein</fullName>
    </submittedName>
</protein>
<evidence type="ECO:0000256" key="1">
    <source>
        <dbReference type="SAM" id="Coils"/>
    </source>
</evidence>
<dbReference type="AlphaFoldDB" id="A0A7V2WTY0"/>
<organism evidence="3">
    <name type="scientific">Leucothrix mucor</name>
    <dbReference type="NCBI Taxonomy" id="45248"/>
    <lineage>
        <taxon>Bacteria</taxon>
        <taxon>Pseudomonadati</taxon>
        <taxon>Pseudomonadota</taxon>
        <taxon>Gammaproteobacteria</taxon>
        <taxon>Thiotrichales</taxon>
        <taxon>Thiotrichaceae</taxon>
        <taxon>Leucothrix</taxon>
    </lineage>
</organism>
<keyword evidence="1" id="KW-0175">Coiled coil</keyword>